<evidence type="ECO:0000313" key="1">
    <source>
        <dbReference type="EMBL" id="ABJ87338.1"/>
    </source>
</evidence>
<reference evidence="1" key="1">
    <citation type="submission" date="2006-10" db="EMBL/GenBank/DDBJ databases">
        <title>Complete sequence of Solibacter usitatus Ellin6076.</title>
        <authorList>
            <consortium name="US DOE Joint Genome Institute"/>
            <person name="Copeland A."/>
            <person name="Lucas S."/>
            <person name="Lapidus A."/>
            <person name="Barry K."/>
            <person name="Detter J.C."/>
            <person name="Glavina del Rio T."/>
            <person name="Hammon N."/>
            <person name="Israni S."/>
            <person name="Dalin E."/>
            <person name="Tice H."/>
            <person name="Pitluck S."/>
            <person name="Thompson L.S."/>
            <person name="Brettin T."/>
            <person name="Bruce D."/>
            <person name="Han C."/>
            <person name="Tapia R."/>
            <person name="Gilna P."/>
            <person name="Schmutz J."/>
            <person name="Larimer F."/>
            <person name="Land M."/>
            <person name="Hauser L."/>
            <person name="Kyrpides N."/>
            <person name="Mikhailova N."/>
            <person name="Janssen P.H."/>
            <person name="Kuske C.R."/>
            <person name="Richardson P."/>
        </authorList>
    </citation>
    <scope>NUCLEOTIDE SEQUENCE</scope>
    <source>
        <strain evidence="1">Ellin6076</strain>
    </source>
</reference>
<proteinExistence type="predicted"/>
<name>Q01SN2_SOLUE</name>
<protein>
    <submittedName>
        <fullName evidence="1">Uncharacterized protein</fullName>
    </submittedName>
</protein>
<accession>Q01SN2</accession>
<dbReference type="HOGENOM" id="CLU_2540810_0_0_0"/>
<dbReference type="AlphaFoldDB" id="Q01SN2"/>
<dbReference type="KEGG" id="sus:Acid_6413"/>
<sequence length="83" mass="8797">MSMPDLFQGPIAVEYGEIALTIRADDDGPGRATGDSCGSDCTNQLDCEKGKLPLDSCPVIPGREKKYQAFTPALPGWSEPPAV</sequence>
<dbReference type="EMBL" id="CP000473">
    <property type="protein sequence ID" value="ABJ87338.1"/>
    <property type="molecule type" value="Genomic_DNA"/>
</dbReference>
<organism evidence="1">
    <name type="scientific">Solibacter usitatus (strain Ellin6076)</name>
    <dbReference type="NCBI Taxonomy" id="234267"/>
    <lineage>
        <taxon>Bacteria</taxon>
        <taxon>Pseudomonadati</taxon>
        <taxon>Acidobacteriota</taxon>
        <taxon>Terriglobia</taxon>
        <taxon>Bryobacterales</taxon>
        <taxon>Solibacteraceae</taxon>
        <taxon>Candidatus Solibacter</taxon>
    </lineage>
</organism>
<gene>
    <name evidence="1" type="ordered locus">Acid_6413</name>
</gene>
<dbReference type="STRING" id="234267.Acid_6413"/>
<dbReference type="InParanoid" id="Q01SN2"/>